<evidence type="ECO:0000313" key="2">
    <source>
        <dbReference type="Proteomes" id="UP000195807"/>
    </source>
</evidence>
<dbReference type="STRING" id="450378.GCA_001661675_03710"/>
<protein>
    <submittedName>
        <fullName evidence="1">Uncharacterized protein</fullName>
    </submittedName>
</protein>
<organism evidence="1 2">
    <name type="scientific">Croceicoccus marinus</name>
    <dbReference type="NCBI Taxonomy" id="450378"/>
    <lineage>
        <taxon>Bacteria</taxon>
        <taxon>Pseudomonadati</taxon>
        <taxon>Pseudomonadota</taxon>
        <taxon>Alphaproteobacteria</taxon>
        <taxon>Sphingomonadales</taxon>
        <taxon>Erythrobacteraceae</taxon>
        <taxon>Croceicoccus</taxon>
    </lineage>
</organism>
<geneLocation type="plasmid" evidence="2">
    <name>pcme4a9ii</name>
</geneLocation>
<keyword evidence="2" id="KW-1185">Reference proteome</keyword>
<dbReference type="RefSeq" id="WP_066850853.1">
    <property type="nucleotide sequence ID" value="NZ_CP019604.1"/>
</dbReference>
<dbReference type="AlphaFoldDB" id="A0A217EYX6"/>
<name>A0A217EYX6_9SPHN</name>
<dbReference type="Proteomes" id="UP000195807">
    <property type="component" value="Plasmid pCME4A9II"/>
</dbReference>
<gene>
    <name evidence="1" type="ORF">A9D14_18470</name>
</gene>
<sequence>MITFNRPRPVGGTSRFDLHRQSAKSIVAASFAYARDDARYEAYCSDLGEAAAYRLRWPFWRIVAGSWVVARFPGCQDRSVVEAFETRIQPECDETDIVDELFEALTAEAPDPDHTAQLVTWGAPHDDVLSLRRVAQMQGRILPPQLRSAESAAAHRIRLSELTCDGREQLHLAEYVRGLELRGIPVPGHYLPHLVREEAWAKIAEHCAANAMLTAICAARHFASEGIGQAAAACTDGIVEAFCKQPPTDYVRTLSNWHRRYRYDRLFGEPGYE</sequence>
<dbReference type="OrthoDB" id="7426030at2"/>
<dbReference type="EMBL" id="CP019604">
    <property type="protein sequence ID" value="ARU18337.1"/>
    <property type="molecule type" value="Genomic_DNA"/>
</dbReference>
<proteinExistence type="predicted"/>
<dbReference type="KEGG" id="cman:A9D14_18470"/>
<evidence type="ECO:0000313" key="1">
    <source>
        <dbReference type="EMBL" id="ARU18337.1"/>
    </source>
</evidence>
<accession>A0A217EYX6</accession>
<keyword evidence="1" id="KW-0614">Plasmid</keyword>
<reference evidence="1 2" key="1">
    <citation type="submission" date="2017-01" db="EMBL/GenBank/DDBJ databases">
        <title>Complete genome sequence of esterase-producing bacterium Croceicoccus marinus E4A9.</title>
        <authorList>
            <person name="Wu Y.-H."/>
            <person name="Cheng H."/>
            <person name="Xu L."/>
            <person name="Huo Y.-Y."/>
            <person name="Wang C.-S."/>
            <person name="Xu X.-W."/>
        </authorList>
    </citation>
    <scope>NUCLEOTIDE SEQUENCE [LARGE SCALE GENOMIC DNA]</scope>
    <source>
        <strain evidence="1 2">E4A9</strain>
        <plasmid evidence="2">Plasmid pcme4a9ii</plasmid>
    </source>
</reference>